<comment type="caution">
    <text evidence="4">The sequence shown here is derived from an EMBL/GenBank/DDBJ whole genome shotgun (WGS) entry which is preliminary data.</text>
</comment>
<dbReference type="PANTHER" id="PTHR46558">
    <property type="entry name" value="TRACRIPTIONAL REGULATORY PROTEIN-RELATED-RELATED"/>
    <property type="match status" value="1"/>
</dbReference>
<proteinExistence type="predicted"/>
<keyword evidence="5" id="KW-1185">Reference proteome</keyword>
<dbReference type="PANTHER" id="PTHR46558:SF13">
    <property type="entry name" value="HTH-TYPE TRANSCRIPTIONAL REGULATOR IMMR"/>
    <property type="match status" value="1"/>
</dbReference>
<name>A0A923LU02_9FIRM</name>
<feature type="domain" description="HTH cro/C1-type" evidence="3">
    <location>
        <begin position="7"/>
        <end position="61"/>
    </location>
</feature>
<evidence type="ECO:0000256" key="2">
    <source>
        <dbReference type="SAM" id="Phobius"/>
    </source>
</evidence>
<feature type="transmembrane region" description="Helical" evidence="2">
    <location>
        <begin position="144"/>
        <end position="167"/>
    </location>
</feature>
<dbReference type="AlphaFoldDB" id="A0A923LU02"/>
<keyword evidence="2" id="KW-1133">Transmembrane helix</keyword>
<dbReference type="SMART" id="SM00530">
    <property type="entry name" value="HTH_XRE"/>
    <property type="match status" value="1"/>
</dbReference>
<evidence type="ECO:0000313" key="5">
    <source>
        <dbReference type="Proteomes" id="UP000606499"/>
    </source>
</evidence>
<dbReference type="Gene3D" id="1.10.260.40">
    <property type="entry name" value="lambda repressor-like DNA-binding domains"/>
    <property type="match status" value="1"/>
</dbReference>
<keyword evidence="1" id="KW-0238">DNA-binding</keyword>
<dbReference type="RefSeq" id="WP_054325966.1">
    <property type="nucleotide sequence ID" value="NZ_JACOPL010000001.1"/>
</dbReference>
<evidence type="ECO:0000256" key="1">
    <source>
        <dbReference type="ARBA" id="ARBA00023125"/>
    </source>
</evidence>
<dbReference type="PROSITE" id="PS50943">
    <property type="entry name" value="HTH_CROC1"/>
    <property type="match status" value="1"/>
</dbReference>
<dbReference type="Proteomes" id="UP000606499">
    <property type="component" value="Unassembled WGS sequence"/>
</dbReference>
<evidence type="ECO:0000313" key="4">
    <source>
        <dbReference type="EMBL" id="MBC5724120.1"/>
    </source>
</evidence>
<feature type="transmembrane region" description="Helical" evidence="2">
    <location>
        <begin position="98"/>
        <end position="120"/>
    </location>
</feature>
<dbReference type="SUPFAM" id="SSF47413">
    <property type="entry name" value="lambda repressor-like DNA-binding domains"/>
    <property type="match status" value="1"/>
</dbReference>
<reference evidence="4" key="1">
    <citation type="submission" date="2020-08" db="EMBL/GenBank/DDBJ databases">
        <title>Genome public.</title>
        <authorList>
            <person name="Liu C."/>
            <person name="Sun Q."/>
        </authorList>
    </citation>
    <scope>NUCLEOTIDE SEQUENCE</scope>
    <source>
        <strain evidence="4">NSJ-28</strain>
    </source>
</reference>
<dbReference type="GO" id="GO:0003677">
    <property type="term" value="F:DNA binding"/>
    <property type="evidence" value="ECO:0007669"/>
    <property type="project" value="UniProtKB-KW"/>
</dbReference>
<dbReference type="InterPro" id="IPR001387">
    <property type="entry name" value="Cro/C1-type_HTH"/>
</dbReference>
<dbReference type="Pfam" id="PF01381">
    <property type="entry name" value="HTH_3"/>
    <property type="match status" value="1"/>
</dbReference>
<feature type="transmembrane region" description="Helical" evidence="2">
    <location>
        <begin position="204"/>
        <end position="226"/>
    </location>
</feature>
<keyword evidence="2" id="KW-0812">Transmembrane</keyword>
<sequence>MTVGERIKTCRQNTGMSQEKVADLIGVSRQAVTKWEADQSAPNTENLFKLAELFGTTVDMLLDTGNAANSSAVEQFYTLFRMEDERKRADKRKRRKENLVSALIVVCAYLTVYLIGRLIWCDRSNVSLLGWLVSAKLSGSNSYLYGWLLSSNLFWIAMAISAVPSLFGKHRFSFVTLIAFALGLLAGIVFGPNPAGAPYGHGHYGWAIWGGIYLLSIIIGIVAELYNRKK</sequence>
<organism evidence="4 5">
    <name type="scientific">Agathobaculum faecis</name>
    <dbReference type="NCBI Taxonomy" id="2763013"/>
    <lineage>
        <taxon>Bacteria</taxon>
        <taxon>Bacillati</taxon>
        <taxon>Bacillota</taxon>
        <taxon>Clostridia</taxon>
        <taxon>Eubacteriales</taxon>
        <taxon>Butyricicoccaceae</taxon>
        <taxon>Agathobaculum</taxon>
    </lineage>
</organism>
<feature type="transmembrane region" description="Helical" evidence="2">
    <location>
        <begin position="174"/>
        <end position="192"/>
    </location>
</feature>
<keyword evidence="2" id="KW-0472">Membrane</keyword>
<accession>A0A923LU02</accession>
<dbReference type="CDD" id="cd00093">
    <property type="entry name" value="HTH_XRE"/>
    <property type="match status" value="1"/>
</dbReference>
<dbReference type="EMBL" id="JACOPL010000001">
    <property type="protein sequence ID" value="MBC5724120.1"/>
    <property type="molecule type" value="Genomic_DNA"/>
</dbReference>
<dbReference type="InterPro" id="IPR010982">
    <property type="entry name" value="Lambda_DNA-bd_dom_sf"/>
</dbReference>
<protein>
    <submittedName>
        <fullName evidence="4">Helix-turn-helix transcriptional regulator</fullName>
    </submittedName>
</protein>
<evidence type="ECO:0000259" key="3">
    <source>
        <dbReference type="PROSITE" id="PS50943"/>
    </source>
</evidence>
<gene>
    <name evidence="4" type="ORF">H8S45_01340</name>
</gene>